<dbReference type="HAMAP" id="MF_01357">
    <property type="entry name" value="NDH1_NuoC"/>
    <property type="match status" value="1"/>
</dbReference>
<comment type="subunit">
    <text evidence="3">NDH-1 is composed of 14 different subunits. Subunits NuoB, C, D, E, F, and G constitute the peripheral sector of the complex.</text>
</comment>
<dbReference type="GO" id="GO:0008137">
    <property type="term" value="F:NADH dehydrogenase (ubiquinone) activity"/>
    <property type="evidence" value="ECO:0007669"/>
    <property type="project" value="InterPro"/>
</dbReference>
<evidence type="ECO:0000259" key="4">
    <source>
        <dbReference type="Pfam" id="PF00329"/>
    </source>
</evidence>
<keyword evidence="3" id="KW-0874">Quinone</keyword>
<dbReference type="Proteomes" id="UP000319976">
    <property type="component" value="Chromosome"/>
</dbReference>
<comment type="function">
    <text evidence="3">NDH-1 shuttles electrons from NADH, via FMN and iron-sulfur (Fe-S) centers, to quinones in the respiratory chain. The immediate electron acceptor for the enzyme in this species is believed to be ubiquinone. Couples the redox reaction to proton translocation (for every two electrons transferred, four hydrogen ions are translocated across the cytoplasmic membrane), and thus conserves the redox energy in a proton gradient.</text>
</comment>
<accession>A0A517T805</accession>
<proteinExistence type="inferred from homology"/>
<dbReference type="InterPro" id="IPR010218">
    <property type="entry name" value="NADH_DH_suC"/>
</dbReference>
<dbReference type="RefSeq" id="WP_145261700.1">
    <property type="nucleotide sequence ID" value="NZ_CP036316.1"/>
</dbReference>
<dbReference type="EMBL" id="CP036316">
    <property type="protein sequence ID" value="QDT64497.1"/>
    <property type="molecule type" value="Genomic_DNA"/>
</dbReference>
<keyword evidence="5" id="KW-0560">Oxidoreductase</keyword>
<gene>
    <name evidence="5" type="primary">ndhJ</name>
    <name evidence="3" type="synonym">nuoC</name>
    <name evidence="5" type="ORF">V22_17310</name>
</gene>
<dbReference type="InterPro" id="IPR001268">
    <property type="entry name" value="NADH_UbQ_OxRdtase_30kDa_su"/>
</dbReference>
<dbReference type="AlphaFoldDB" id="A0A517T805"/>
<organism evidence="5 6">
    <name type="scientific">Calycomorphotria hydatis</name>
    <dbReference type="NCBI Taxonomy" id="2528027"/>
    <lineage>
        <taxon>Bacteria</taxon>
        <taxon>Pseudomonadati</taxon>
        <taxon>Planctomycetota</taxon>
        <taxon>Planctomycetia</taxon>
        <taxon>Planctomycetales</taxon>
        <taxon>Planctomycetaceae</taxon>
        <taxon>Calycomorphotria</taxon>
    </lineage>
</organism>
<comment type="similarity">
    <text evidence="1 3">Belongs to the complex I 30 kDa subunit family.</text>
</comment>
<dbReference type="InterPro" id="IPR037232">
    <property type="entry name" value="NADH_quin_OxRdtase_su_C/D-like"/>
</dbReference>
<keyword evidence="2 3" id="KW-0813">Transport</keyword>
<dbReference type="Pfam" id="PF00329">
    <property type="entry name" value="Complex1_30kDa"/>
    <property type="match status" value="1"/>
</dbReference>
<evidence type="ECO:0000256" key="3">
    <source>
        <dbReference type="HAMAP-Rule" id="MF_01357"/>
    </source>
</evidence>
<keyword evidence="3" id="KW-1003">Cell membrane</keyword>
<dbReference type="OrthoDB" id="9803286at2"/>
<dbReference type="Gene3D" id="3.30.460.80">
    <property type="entry name" value="NADH:ubiquinone oxidoreductase, 30kDa subunit"/>
    <property type="match status" value="1"/>
</dbReference>
<dbReference type="SUPFAM" id="SSF143243">
    <property type="entry name" value="Nqo5-like"/>
    <property type="match status" value="1"/>
</dbReference>
<dbReference type="EC" id="7.1.1.-" evidence="3"/>
<dbReference type="PANTHER" id="PTHR10884">
    <property type="entry name" value="NADH DEHYDROGENASE UBIQUINONE IRON-SULFUR PROTEIN 3"/>
    <property type="match status" value="1"/>
</dbReference>
<evidence type="ECO:0000256" key="1">
    <source>
        <dbReference type="ARBA" id="ARBA00007569"/>
    </source>
</evidence>
<dbReference type="GO" id="GO:0050136">
    <property type="term" value="F:NADH dehydrogenase (quinone) (non-electrogenic) activity"/>
    <property type="evidence" value="ECO:0007669"/>
    <property type="project" value="UniProtKB-UniRule"/>
</dbReference>
<evidence type="ECO:0000313" key="6">
    <source>
        <dbReference type="Proteomes" id="UP000319976"/>
    </source>
</evidence>
<dbReference type="GO" id="GO:0005886">
    <property type="term" value="C:plasma membrane"/>
    <property type="evidence" value="ECO:0007669"/>
    <property type="project" value="UniProtKB-SubCell"/>
</dbReference>
<reference evidence="5 6" key="1">
    <citation type="submission" date="2019-02" db="EMBL/GenBank/DDBJ databases">
        <title>Deep-cultivation of Planctomycetes and their phenomic and genomic characterization uncovers novel biology.</title>
        <authorList>
            <person name="Wiegand S."/>
            <person name="Jogler M."/>
            <person name="Boedeker C."/>
            <person name="Pinto D."/>
            <person name="Vollmers J."/>
            <person name="Rivas-Marin E."/>
            <person name="Kohn T."/>
            <person name="Peeters S.H."/>
            <person name="Heuer A."/>
            <person name="Rast P."/>
            <person name="Oberbeckmann S."/>
            <person name="Bunk B."/>
            <person name="Jeske O."/>
            <person name="Meyerdierks A."/>
            <person name="Storesund J.E."/>
            <person name="Kallscheuer N."/>
            <person name="Luecker S."/>
            <person name="Lage O.M."/>
            <person name="Pohl T."/>
            <person name="Merkel B.J."/>
            <person name="Hornburger P."/>
            <person name="Mueller R.-W."/>
            <person name="Bruemmer F."/>
            <person name="Labrenz M."/>
            <person name="Spormann A.M."/>
            <person name="Op den Camp H."/>
            <person name="Overmann J."/>
            <person name="Amann R."/>
            <person name="Jetten M.S.M."/>
            <person name="Mascher T."/>
            <person name="Medema M.H."/>
            <person name="Devos D.P."/>
            <person name="Kaster A.-K."/>
            <person name="Ovreas L."/>
            <person name="Rohde M."/>
            <person name="Galperin M.Y."/>
            <person name="Jogler C."/>
        </authorList>
    </citation>
    <scope>NUCLEOTIDE SEQUENCE [LARGE SCALE GENOMIC DNA]</scope>
    <source>
        <strain evidence="5 6">V22</strain>
    </source>
</reference>
<keyword evidence="3" id="KW-0472">Membrane</keyword>
<feature type="domain" description="NADH:ubiquinone oxidoreductase 30kDa subunit" evidence="4">
    <location>
        <begin position="32"/>
        <end position="169"/>
    </location>
</feature>
<keyword evidence="3" id="KW-0520">NAD</keyword>
<keyword evidence="3" id="KW-1278">Translocase</keyword>
<evidence type="ECO:0000313" key="5">
    <source>
        <dbReference type="EMBL" id="QDT64497.1"/>
    </source>
</evidence>
<dbReference type="GO" id="GO:0048038">
    <property type="term" value="F:quinone binding"/>
    <property type="evidence" value="ECO:0007669"/>
    <property type="project" value="UniProtKB-KW"/>
</dbReference>
<dbReference type="KEGG" id="chya:V22_17310"/>
<keyword evidence="3" id="KW-0830">Ubiquinone</keyword>
<name>A0A517T805_9PLAN</name>
<comment type="subcellular location">
    <subcellularLocation>
        <location evidence="3">Cell membrane</location>
        <topology evidence="3">Peripheral membrane protein</topology>
        <orientation evidence="3">Cytoplasmic side</orientation>
    </subcellularLocation>
</comment>
<protein>
    <recommendedName>
        <fullName evidence="3">NADH-quinone oxidoreductase subunit C</fullName>
        <ecNumber evidence="3">7.1.1.-</ecNumber>
    </recommendedName>
    <alternativeName>
        <fullName evidence="3">NADH dehydrogenase I subunit C</fullName>
    </alternativeName>
    <alternativeName>
        <fullName evidence="3">NDH-1 subunit C</fullName>
    </alternativeName>
</protein>
<dbReference type="PANTHER" id="PTHR10884:SF14">
    <property type="entry name" value="NADH DEHYDROGENASE [UBIQUINONE] IRON-SULFUR PROTEIN 3, MITOCHONDRIAL"/>
    <property type="match status" value="1"/>
</dbReference>
<sequence>MTTDEIHQLLVAEFGSEAVLDCVTDVLDPWIVIAADAVPQVCEFLKSDERLQLHHLNDLTAVDYFEPDEKERELFKHDPHIEVVYHLTSYTTRLRLVIKVMLPRWKDDEPGQLPEVPSVSSIWAIANWHERECYDLCGVHFTNHPNLHRILTTEDWVGHPLRKDYEFPEEYHGIRCM</sequence>
<evidence type="ECO:0000256" key="2">
    <source>
        <dbReference type="ARBA" id="ARBA00022448"/>
    </source>
</evidence>
<comment type="catalytic activity">
    <reaction evidence="3">
        <text>a quinone + NADH + 5 H(+)(in) = a quinol + NAD(+) + 4 H(+)(out)</text>
        <dbReference type="Rhea" id="RHEA:57888"/>
        <dbReference type="ChEBI" id="CHEBI:15378"/>
        <dbReference type="ChEBI" id="CHEBI:24646"/>
        <dbReference type="ChEBI" id="CHEBI:57540"/>
        <dbReference type="ChEBI" id="CHEBI:57945"/>
        <dbReference type="ChEBI" id="CHEBI:132124"/>
    </reaction>
</comment>
<keyword evidence="6" id="KW-1185">Reference proteome</keyword>